<dbReference type="PANTHER" id="PTHR30492:SF0">
    <property type="entry name" value="METHYLGLYOXAL SYNTHASE"/>
    <property type="match status" value="1"/>
</dbReference>
<dbReference type="OrthoDB" id="9815110at2"/>
<evidence type="ECO:0000259" key="1">
    <source>
        <dbReference type="PROSITE" id="PS50146"/>
    </source>
</evidence>
<gene>
    <name evidence="2" type="ORF">SAMN02983003_1541</name>
</gene>
<keyword evidence="2" id="KW-0418">Kinase</keyword>
<keyword evidence="2" id="KW-0808">Transferase</keyword>
<dbReference type="Proteomes" id="UP000183447">
    <property type="component" value="Unassembled WGS sequence"/>
</dbReference>
<dbReference type="SMART" id="SM00046">
    <property type="entry name" value="DAGKc"/>
    <property type="match status" value="1"/>
</dbReference>
<sequence length="306" mass="32389">MRFQAICNRDGGTFKTTDLDAFCERIGEAFRANGHEISCRVVSGDDLQAAIADAADDDTIDAMIVGGGDGTISSAAAEAFRTGKPLGVLPAGTMNLFARSLGVPLELDAAVAALASGVVGTADIATANGRPFVHQFSVGIHTRLVAIREGITYRSRVGKMVASIKAMIQAVGRPPNFSVQVRTDRGLQVRRSSGISVTNNPLAEGHAPYAEGLDHGVLGVYIARPMGGSQMLRLAAGVMIGRWKANALISEQSVRSLTLDFPRIRPSDQALMDGELMRLERTVHLEIHPGALNVILPHLTQAEEAA</sequence>
<reference evidence="2 3" key="1">
    <citation type="submission" date="2016-11" db="EMBL/GenBank/DDBJ databases">
        <authorList>
            <person name="Jaros S."/>
            <person name="Januszkiewicz K."/>
            <person name="Wedrychowicz H."/>
        </authorList>
    </citation>
    <scope>NUCLEOTIDE SEQUENCE [LARGE SCALE GENOMIC DNA]</scope>
    <source>
        <strain evidence="2 3">ATCC 23634</strain>
    </source>
</reference>
<dbReference type="PROSITE" id="PS50146">
    <property type="entry name" value="DAGK"/>
    <property type="match status" value="1"/>
</dbReference>
<dbReference type="InterPro" id="IPR004363">
    <property type="entry name" value="Methylgl_synth"/>
</dbReference>
<dbReference type="GO" id="GO:0008929">
    <property type="term" value="F:methylglyoxal synthase activity"/>
    <property type="evidence" value="ECO:0007669"/>
    <property type="project" value="InterPro"/>
</dbReference>
<dbReference type="AlphaFoldDB" id="A0A1K2HWB9"/>
<dbReference type="SUPFAM" id="SSF111331">
    <property type="entry name" value="NAD kinase/diacylglycerol kinase-like"/>
    <property type="match status" value="1"/>
</dbReference>
<organism evidence="2 3">
    <name type="scientific">Devosia enhydra</name>
    <dbReference type="NCBI Taxonomy" id="665118"/>
    <lineage>
        <taxon>Bacteria</taxon>
        <taxon>Pseudomonadati</taxon>
        <taxon>Pseudomonadota</taxon>
        <taxon>Alphaproteobacteria</taxon>
        <taxon>Hyphomicrobiales</taxon>
        <taxon>Devosiaceae</taxon>
        <taxon>Devosia</taxon>
    </lineage>
</organism>
<dbReference type="InterPro" id="IPR016064">
    <property type="entry name" value="NAD/diacylglycerol_kinase_sf"/>
</dbReference>
<feature type="domain" description="DAGKc" evidence="1">
    <location>
        <begin position="15"/>
        <end position="131"/>
    </location>
</feature>
<dbReference type="GO" id="GO:0019242">
    <property type="term" value="P:methylglyoxal biosynthetic process"/>
    <property type="evidence" value="ECO:0007669"/>
    <property type="project" value="InterPro"/>
</dbReference>
<accession>A0A1K2HWB9</accession>
<dbReference type="Gene3D" id="3.40.50.10330">
    <property type="entry name" value="Probable inorganic polyphosphate/atp-NAD kinase, domain 1"/>
    <property type="match status" value="1"/>
</dbReference>
<dbReference type="GO" id="GO:0005829">
    <property type="term" value="C:cytosol"/>
    <property type="evidence" value="ECO:0007669"/>
    <property type="project" value="TreeGrafter"/>
</dbReference>
<dbReference type="InterPro" id="IPR001206">
    <property type="entry name" value="Diacylglycerol_kinase_cat_dom"/>
</dbReference>
<dbReference type="Pfam" id="PF00781">
    <property type="entry name" value="DAGK_cat"/>
    <property type="match status" value="1"/>
</dbReference>
<proteinExistence type="predicted"/>
<dbReference type="EMBL" id="FPKU01000001">
    <property type="protein sequence ID" value="SFZ83252.1"/>
    <property type="molecule type" value="Genomic_DNA"/>
</dbReference>
<evidence type="ECO:0000313" key="2">
    <source>
        <dbReference type="EMBL" id="SFZ83252.1"/>
    </source>
</evidence>
<protein>
    <submittedName>
        <fullName evidence="2">Diacylglycerol kinase family enzyme</fullName>
    </submittedName>
</protein>
<dbReference type="Gene3D" id="2.60.200.40">
    <property type="match status" value="1"/>
</dbReference>
<dbReference type="RefSeq" id="WP_072340488.1">
    <property type="nucleotide sequence ID" value="NZ_FPKU01000001.1"/>
</dbReference>
<dbReference type="PANTHER" id="PTHR30492">
    <property type="entry name" value="METHYLGLYOXAL SYNTHASE"/>
    <property type="match status" value="1"/>
</dbReference>
<evidence type="ECO:0000313" key="3">
    <source>
        <dbReference type="Proteomes" id="UP000183447"/>
    </source>
</evidence>
<name>A0A1K2HWB9_9HYPH</name>
<dbReference type="STRING" id="665118.SAMN02983003_1541"/>
<dbReference type="GO" id="GO:0016301">
    <property type="term" value="F:kinase activity"/>
    <property type="evidence" value="ECO:0007669"/>
    <property type="project" value="UniProtKB-KW"/>
</dbReference>
<dbReference type="InterPro" id="IPR017438">
    <property type="entry name" value="ATP-NAD_kinase_N"/>
</dbReference>
<keyword evidence="3" id="KW-1185">Reference proteome</keyword>